<feature type="domain" description="ABC transporter" evidence="3">
    <location>
        <begin position="325"/>
        <end position="554"/>
    </location>
</feature>
<dbReference type="InterPro" id="IPR017871">
    <property type="entry name" value="ABC_transporter-like_CS"/>
</dbReference>
<evidence type="ECO:0000256" key="1">
    <source>
        <dbReference type="ARBA" id="ARBA00022741"/>
    </source>
</evidence>
<dbReference type="PROSITE" id="PS00211">
    <property type="entry name" value="ABC_TRANSPORTER_1"/>
    <property type="match status" value="1"/>
</dbReference>
<dbReference type="PANTHER" id="PTHR43038">
    <property type="entry name" value="ATP-BINDING CASSETTE, SUB-FAMILY H, MEMBER 1"/>
    <property type="match status" value="1"/>
</dbReference>
<dbReference type="PANTHER" id="PTHR43038:SF3">
    <property type="entry name" value="ABC TRANSPORTER G FAMILY MEMBER 20 ISOFORM X1"/>
    <property type="match status" value="1"/>
</dbReference>
<gene>
    <name evidence="4" type="ordered locus">PHZ_p0154</name>
</gene>
<name>B4RIC2_PHEZH</name>
<dbReference type="GO" id="GO:0005524">
    <property type="term" value="F:ATP binding"/>
    <property type="evidence" value="ECO:0007669"/>
    <property type="project" value="UniProtKB-KW"/>
</dbReference>
<evidence type="ECO:0000313" key="4">
    <source>
        <dbReference type="EMBL" id="ACG80097.1"/>
    </source>
</evidence>
<keyword evidence="4" id="KW-0614">Plasmid</keyword>
<keyword evidence="5" id="KW-1185">Reference proteome</keyword>
<dbReference type="EMBL" id="CP000748">
    <property type="protein sequence ID" value="ACG80097.1"/>
    <property type="molecule type" value="Genomic_DNA"/>
</dbReference>
<dbReference type="InterPro" id="IPR003439">
    <property type="entry name" value="ABC_transporter-like_ATP-bd"/>
</dbReference>
<dbReference type="PROSITE" id="PS50893">
    <property type="entry name" value="ABC_TRANSPORTER_2"/>
    <property type="match status" value="2"/>
</dbReference>
<dbReference type="HOGENOM" id="CLU_000604_83_0_5"/>
<organism evidence="4 5">
    <name type="scientific">Phenylobacterium zucineum (strain HLK1)</name>
    <dbReference type="NCBI Taxonomy" id="450851"/>
    <lineage>
        <taxon>Bacteria</taxon>
        <taxon>Pseudomonadati</taxon>
        <taxon>Pseudomonadota</taxon>
        <taxon>Alphaproteobacteria</taxon>
        <taxon>Caulobacterales</taxon>
        <taxon>Caulobacteraceae</taxon>
        <taxon>Phenylobacterium</taxon>
    </lineage>
</organism>
<keyword evidence="1" id="KW-0547">Nucleotide-binding</keyword>
<dbReference type="SMART" id="SM00382">
    <property type="entry name" value="AAA"/>
    <property type="match status" value="2"/>
</dbReference>
<dbReference type="Pfam" id="PF00005">
    <property type="entry name" value="ABC_tran"/>
    <property type="match status" value="2"/>
</dbReference>
<keyword evidence="2" id="KW-0067">ATP-binding</keyword>
<dbReference type="CDD" id="cd03230">
    <property type="entry name" value="ABC_DR_subfamily_A"/>
    <property type="match status" value="2"/>
</dbReference>
<evidence type="ECO:0000313" key="5">
    <source>
        <dbReference type="Proteomes" id="UP000001868"/>
    </source>
</evidence>
<accession>B4RIC2</accession>
<dbReference type="SUPFAM" id="SSF52540">
    <property type="entry name" value="P-loop containing nucleoside triphosphate hydrolases"/>
    <property type="match status" value="2"/>
</dbReference>
<geneLocation type="plasmid" evidence="5">
    <name>pHLK1</name>
</geneLocation>
<dbReference type="KEGG" id="pzu:PHZ_p0154"/>
<dbReference type="Proteomes" id="UP000001868">
    <property type="component" value="Plasmid pHLK1"/>
</dbReference>
<evidence type="ECO:0000256" key="2">
    <source>
        <dbReference type="ARBA" id="ARBA00022840"/>
    </source>
</evidence>
<dbReference type="InterPro" id="IPR027417">
    <property type="entry name" value="P-loop_NTPase"/>
</dbReference>
<sequence>MASSAVIEAQGLGRRFGARTVLEGLSFEVHAGEVFGIVGPDGAGKTTLLQMLAAILRPSAGTCQVLGVDVRHRPSLVQARVGFMSQGFSLYDRLTVAENLAFAAAIRDVPQPALAPRKAELLAMAGLDRFQKRREGALSGGMRKKLALCANLIHEPPLLILDEPSLGVDPLSRRELWRILDRARAGGRTIVFATSYMDEADASDRVMLLSGGRPLALGPPGELRARAQGRVYQIKASKAAGLEDALQAQPKVISFQRRAGDELRVQMRDAAPPETVEGLTAEPAEPSMEDVFTVASAGPGPPPPESMRAALGTEAPAHRADRSVIDAAGVTRRFGDFTAVDAVTLSVRSGEILGLLGPNGAGKTTLIRILCGLLAPTHGRAQVAGFDVARESAEVRARIGYMSQRFSLYPDLTTRENLRFFARAYGVARDALDTRTRWAAQRTGLDADDQKTVAALSGAMRQRLALACAIVHRPEVLFLDEPTSGVDPLSRYRFWRLIASLAADGIGVVVTTHYLEEATFCDRLGLMMDGRMIAHGALSDLTQTLGLQRASVEDVFLGFIARERARAA</sequence>
<protein>
    <submittedName>
        <fullName evidence="4">ABC transport system, ATPase component</fullName>
    </submittedName>
</protein>
<dbReference type="eggNOG" id="COG1131">
    <property type="taxonomic scope" value="Bacteria"/>
</dbReference>
<dbReference type="AlphaFoldDB" id="B4RIC2"/>
<evidence type="ECO:0000259" key="3">
    <source>
        <dbReference type="PROSITE" id="PS50893"/>
    </source>
</evidence>
<feature type="domain" description="ABC transporter" evidence="3">
    <location>
        <begin position="7"/>
        <end position="236"/>
    </location>
</feature>
<dbReference type="InterPro" id="IPR003593">
    <property type="entry name" value="AAA+_ATPase"/>
</dbReference>
<dbReference type="Gene3D" id="3.40.50.300">
    <property type="entry name" value="P-loop containing nucleotide triphosphate hydrolases"/>
    <property type="match status" value="2"/>
</dbReference>
<proteinExistence type="predicted"/>
<reference evidence="4 5" key="1">
    <citation type="journal article" date="2008" name="BMC Genomics">
        <title>Complete genome of Phenylobacterium zucineum - a novel facultative intracellular bacterium isolated from human erythroleukemia cell line K562.</title>
        <authorList>
            <person name="Luo Y."/>
            <person name="Xu X."/>
            <person name="Ding Z."/>
            <person name="Liu Z."/>
            <person name="Zhang B."/>
            <person name="Yan Z."/>
            <person name="Sun J."/>
            <person name="Hu S."/>
            <person name="Hu X."/>
        </authorList>
    </citation>
    <scope>NUCLEOTIDE SEQUENCE [LARGE SCALE GENOMIC DNA]</scope>
    <source>
        <strain evidence="5">HLK1</strain>
        <plasmid evidence="5">Plasmid pHLK1</plasmid>
    </source>
</reference>
<dbReference type="GO" id="GO:0016887">
    <property type="term" value="F:ATP hydrolysis activity"/>
    <property type="evidence" value="ECO:0007669"/>
    <property type="project" value="InterPro"/>
</dbReference>